<dbReference type="PANTHER" id="PTHR43188:SF1">
    <property type="entry name" value="ACYL-COA DEHYDROGENASE"/>
    <property type="match status" value="1"/>
</dbReference>
<dbReference type="InterPro" id="IPR037069">
    <property type="entry name" value="AcylCoA_DH/ox_N_sf"/>
</dbReference>
<dbReference type="STRING" id="556325.BHE16_10140"/>
<dbReference type="EMBL" id="CP018135">
    <property type="protein sequence ID" value="APF41292.1"/>
    <property type="molecule type" value="Genomic_DNA"/>
</dbReference>
<dbReference type="InterPro" id="IPR006091">
    <property type="entry name" value="Acyl-CoA_Oxase/DH_mid-dom"/>
</dbReference>
<dbReference type="GO" id="GO:0050660">
    <property type="term" value="F:flavin adenine dinucleotide binding"/>
    <property type="evidence" value="ECO:0007669"/>
    <property type="project" value="InterPro"/>
</dbReference>
<comment type="similarity">
    <text evidence="2 5">Belongs to the acyl-CoA dehydrogenase family.</text>
</comment>
<keyword evidence="3 5" id="KW-0285">Flavoprotein</keyword>
<feature type="domain" description="Acyl-CoA dehydrogenase/oxidase C-terminal" evidence="7">
    <location>
        <begin position="290"/>
        <end position="428"/>
    </location>
</feature>
<dbReference type="OrthoDB" id="9770681at2"/>
<feature type="domain" description="Acyl-CoA oxidase/dehydrogenase middle" evidence="8">
    <location>
        <begin position="173"/>
        <end position="269"/>
    </location>
</feature>
<evidence type="ECO:0000256" key="1">
    <source>
        <dbReference type="ARBA" id="ARBA00001974"/>
    </source>
</evidence>
<dbReference type="Pfam" id="PF00441">
    <property type="entry name" value="Acyl-CoA_dh_1"/>
    <property type="match status" value="1"/>
</dbReference>
<evidence type="ECO:0000256" key="3">
    <source>
        <dbReference type="ARBA" id="ARBA00022630"/>
    </source>
</evidence>
<dbReference type="InterPro" id="IPR046373">
    <property type="entry name" value="Acyl-CoA_Oxase/DH_mid-dom_sf"/>
</dbReference>
<proteinExistence type="inferred from homology"/>
<evidence type="ECO:0000259" key="7">
    <source>
        <dbReference type="Pfam" id="PF00441"/>
    </source>
</evidence>
<dbReference type="InterPro" id="IPR009100">
    <property type="entry name" value="AcylCoA_DH/oxidase_NM_dom_sf"/>
</dbReference>
<sequence length="435" mass="47188">MSLDHTLDAPLDDSSEDTFPHGVTEPEYDLWGTFADPRDPSATMDVNTDPAGIFANVSAEDREYWARAREFGWNHVRPVIDEAWSNADYPVDLAEKLGEADLLRDGLDLAGHPKQSRSAAALVNMELSRFDGSVGTILGVQGGLALRSVVMCGSEEQHRDIVPAMANGTLLGAFALTEPTHGSDSVGLETRAVRTEGGYLISGEKKWIGNGSMAQSGHDAVSVVWARDEEGKVRGFIVDQKSEGYKATTITGKLSLRAIWQAHIRMDNVFVPDSMVLPNARSFKDTAAVLFATRLGVAWSAVGHATALYETAVRYAKQRTQFGKPLAAHQIVQERLTRMQSELVAAQLIAWQMTQLEETGQLTGAQASLAKFTCTRNARSIAQNARDLMGGNGVLIANRAARHFADIEAIHTYEGTETVQALIIGRDITGFSAFA</sequence>
<comment type="cofactor">
    <cofactor evidence="1 5">
        <name>FAD</name>
        <dbReference type="ChEBI" id="CHEBI:57692"/>
    </cofactor>
</comment>
<dbReference type="Gene3D" id="1.20.140.10">
    <property type="entry name" value="Butyryl-CoA Dehydrogenase, subunit A, domain 3"/>
    <property type="match status" value="1"/>
</dbReference>
<dbReference type="KEGG" id="nae:BHE16_10140"/>
<evidence type="ECO:0000256" key="2">
    <source>
        <dbReference type="ARBA" id="ARBA00009347"/>
    </source>
</evidence>
<dbReference type="InterPro" id="IPR013786">
    <property type="entry name" value="AcylCoA_DH/ox_N"/>
</dbReference>
<evidence type="ECO:0000313" key="11">
    <source>
        <dbReference type="Proteomes" id="UP000183530"/>
    </source>
</evidence>
<feature type="region of interest" description="Disordered" evidence="6">
    <location>
        <begin position="1"/>
        <end position="22"/>
    </location>
</feature>
<evidence type="ECO:0000256" key="6">
    <source>
        <dbReference type="SAM" id="MobiDB-lite"/>
    </source>
</evidence>
<feature type="domain" description="Acyl-CoA dehydrogenase/oxidase N-terminal" evidence="9">
    <location>
        <begin position="59"/>
        <end position="168"/>
    </location>
</feature>
<evidence type="ECO:0000313" key="10">
    <source>
        <dbReference type="EMBL" id="APF41292.1"/>
    </source>
</evidence>
<dbReference type="SUPFAM" id="SSF47203">
    <property type="entry name" value="Acyl-CoA dehydrogenase C-terminal domain-like"/>
    <property type="match status" value="1"/>
</dbReference>
<keyword evidence="4 5" id="KW-0274">FAD</keyword>
<gene>
    <name evidence="10" type="ORF">BHE16_10140</name>
</gene>
<name>A0A1L2ZQJ9_9MICC</name>
<dbReference type="SUPFAM" id="SSF56645">
    <property type="entry name" value="Acyl-CoA dehydrogenase NM domain-like"/>
    <property type="match status" value="1"/>
</dbReference>
<evidence type="ECO:0000256" key="4">
    <source>
        <dbReference type="ARBA" id="ARBA00022827"/>
    </source>
</evidence>
<dbReference type="GO" id="GO:0006635">
    <property type="term" value="P:fatty acid beta-oxidation"/>
    <property type="evidence" value="ECO:0007669"/>
    <property type="project" value="InterPro"/>
</dbReference>
<dbReference type="GO" id="GO:0003995">
    <property type="term" value="F:acyl-CoA dehydrogenase activity"/>
    <property type="evidence" value="ECO:0007669"/>
    <property type="project" value="InterPro"/>
</dbReference>
<evidence type="ECO:0000256" key="5">
    <source>
        <dbReference type="RuleBase" id="RU362125"/>
    </source>
</evidence>
<dbReference type="Proteomes" id="UP000183530">
    <property type="component" value="Chromosome"/>
</dbReference>
<dbReference type="InterPro" id="IPR045008">
    <property type="entry name" value="ACX4-like"/>
</dbReference>
<protein>
    <submittedName>
        <fullName evidence="10">Acyl-CoA dehydrogenase</fullName>
    </submittedName>
</protein>
<organism evidence="10 11">
    <name type="scientific">Neomicrococcus aestuarii</name>
    <dbReference type="NCBI Taxonomy" id="556325"/>
    <lineage>
        <taxon>Bacteria</taxon>
        <taxon>Bacillati</taxon>
        <taxon>Actinomycetota</taxon>
        <taxon>Actinomycetes</taxon>
        <taxon>Micrococcales</taxon>
        <taxon>Micrococcaceae</taxon>
        <taxon>Neomicrococcus</taxon>
    </lineage>
</organism>
<dbReference type="InterPro" id="IPR009075">
    <property type="entry name" value="AcylCo_DH/oxidase_C"/>
</dbReference>
<dbReference type="PANTHER" id="PTHR43188">
    <property type="entry name" value="ACYL-COENZYME A OXIDASE"/>
    <property type="match status" value="1"/>
</dbReference>
<reference evidence="10 11" key="1">
    <citation type="submission" date="2016-11" db="EMBL/GenBank/DDBJ databases">
        <title>Genome sequencing of Zhihengliuella aestuarii B18 antagonistic to Plasmodiophora brassicae.</title>
        <authorList>
            <person name="Luo Y."/>
        </authorList>
    </citation>
    <scope>NUCLEOTIDE SEQUENCE [LARGE SCALE GENOMIC DNA]</scope>
    <source>
        <strain evidence="10 11">B18</strain>
    </source>
</reference>
<dbReference type="Pfam" id="PF02771">
    <property type="entry name" value="Acyl-CoA_dh_N"/>
    <property type="match status" value="1"/>
</dbReference>
<evidence type="ECO:0000259" key="9">
    <source>
        <dbReference type="Pfam" id="PF02771"/>
    </source>
</evidence>
<dbReference type="AlphaFoldDB" id="A0A1L2ZQJ9"/>
<accession>A0A1L2ZQJ9</accession>
<dbReference type="InterPro" id="IPR036250">
    <property type="entry name" value="AcylCo_DH-like_C"/>
</dbReference>
<dbReference type="Pfam" id="PF02770">
    <property type="entry name" value="Acyl-CoA_dh_M"/>
    <property type="match status" value="1"/>
</dbReference>
<dbReference type="RefSeq" id="WP_071894760.1">
    <property type="nucleotide sequence ID" value="NZ_CP018135.1"/>
</dbReference>
<dbReference type="Gene3D" id="1.10.540.10">
    <property type="entry name" value="Acyl-CoA dehydrogenase/oxidase, N-terminal domain"/>
    <property type="match status" value="1"/>
</dbReference>
<evidence type="ECO:0000259" key="8">
    <source>
        <dbReference type="Pfam" id="PF02770"/>
    </source>
</evidence>
<keyword evidence="5" id="KW-0560">Oxidoreductase</keyword>
<dbReference type="Gene3D" id="2.40.110.10">
    <property type="entry name" value="Butyryl-CoA Dehydrogenase, subunit A, domain 2"/>
    <property type="match status" value="1"/>
</dbReference>
<keyword evidence="11" id="KW-1185">Reference proteome</keyword>